<sequence length="191" mass="21676">MALLVSGFCFLTVTERTTKAKHMQFLSGVSVLVYWISALVFDLIVFFISCCLLLVVFKYCKADIYVTDYHILETLLILTLFGWSAIPLTYLMSFLFSKSTSAYIKLIMFNYVSGILSILIDTIIAAKIPLTLSNTTKTVLLSSLLLFPTYNLGKCIGDYTVIYQRKIQCTQRQNVPKYLNCSRESEYIGDV</sequence>
<name>A0A8J6FZT3_MICOH</name>
<gene>
    <name evidence="7" type="ORF">LTLLF_195290</name>
</gene>
<evidence type="ECO:0000256" key="3">
    <source>
        <dbReference type="ARBA" id="ARBA00022989"/>
    </source>
</evidence>
<proteinExistence type="predicted"/>
<dbReference type="Proteomes" id="UP000710432">
    <property type="component" value="Unassembled WGS sequence"/>
</dbReference>
<evidence type="ECO:0000256" key="1">
    <source>
        <dbReference type="ARBA" id="ARBA00004141"/>
    </source>
</evidence>
<accession>A0A8J6FZT3</accession>
<comment type="subcellular location">
    <subcellularLocation>
        <location evidence="1">Membrane</location>
        <topology evidence="1">Multi-pass membrane protein</topology>
    </subcellularLocation>
</comment>
<evidence type="ECO:0000256" key="4">
    <source>
        <dbReference type="ARBA" id="ARBA00023136"/>
    </source>
</evidence>
<organism evidence="7 8">
    <name type="scientific">Microtus ochrogaster</name>
    <name type="common">Prairie vole</name>
    <dbReference type="NCBI Taxonomy" id="79684"/>
    <lineage>
        <taxon>Eukaryota</taxon>
        <taxon>Metazoa</taxon>
        <taxon>Chordata</taxon>
        <taxon>Craniata</taxon>
        <taxon>Vertebrata</taxon>
        <taxon>Euteleostomi</taxon>
        <taxon>Mammalia</taxon>
        <taxon>Eutheria</taxon>
        <taxon>Euarchontoglires</taxon>
        <taxon>Glires</taxon>
        <taxon>Rodentia</taxon>
        <taxon>Myomorpha</taxon>
        <taxon>Muroidea</taxon>
        <taxon>Cricetidae</taxon>
        <taxon>Arvicolinae</taxon>
        <taxon>Microtus</taxon>
    </lineage>
</organism>
<dbReference type="PANTHER" id="PTHR19229:SF250">
    <property type="entry name" value="ABC TRANSPORTER DOMAIN-CONTAINING PROTEIN-RELATED"/>
    <property type="match status" value="1"/>
</dbReference>
<keyword evidence="4 5" id="KW-0472">Membrane</keyword>
<keyword evidence="7" id="KW-0067">ATP-binding</keyword>
<evidence type="ECO:0000313" key="8">
    <source>
        <dbReference type="Proteomes" id="UP000710432"/>
    </source>
</evidence>
<keyword evidence="7" id="KW-0547">Nucleotide-binding</keyword>
<feature type="transmembrane region" description="Helical" evidence="5">
    <location>
        <begin position="32"/>
        <end position="57"/>
    </location>
</feature>
<evidence type="ECO:0000259" key="6">
    <source>
        <dbReference type="Pfam" id="PF12698"/>
    </source>
</evidence>
<evidence type="ECO:0000256" key="5">
    <source>
        <dbReference type="SAM" id="Phobius"/>
    </source>
</evidence>
<dbReference type="GO" id="GO:0016020">
    <property type="term" value="C:membrane"/>
    <property type="evidence" value="ECO:0007669"/>
    <property type="project" value="UniProtKB-SubCell"/>
</dbReference>
<dbReference type="EMBL" id="JAATJU010026460">
    <property type="protein sequence ID" value="KAH0501695.1"/>
    <property type="molecule type" value="Genomic_DNA"/>
</dbReference>
<dbReference type="GO" id="GO:0005524">
    <property type="term" value="F:ATP binding"/>
    <property type="evidence" value="ECO:0007669"/>
    <property type="project" value="UniProtKB-KW"/>
</dbReference>
<dbReference type="GO" id="GO:0005319">
    <property type="term" value="F:lipid transporter activity"/>
    <property type="evidence" value="ECO:0007669"/>
    <property type="project" value="TreeGrafter"/>
</dbReference>
<dbReference type="InterPro" id="IPR013525">
    <property type="entry name" value="ABC2_TM"/>
</dbReference>
<feature type="domain" description="ABC-2 type transporter transmembrane" evidence="6">
    <location>
        <begin position="11"/>
        <end position="153"/>
    </location>
</feature>
<dbReference type="InterPro" id="IPR026082">
    <property type="entry name" value="ABCA"/>
</dbReference>
<reference evidence="7" key="1">
    <citation type="submission" date="2020-03" db="EMBL/GenBank/DDBJ databases">
        <title>Studies in the Genomics of Life Span.</title>
        <authorList>
            <person name="Glass D."/>
        </authorList>
    </citation>
    <scope>NUCLEOTIDE SEQUENCE</scope>
    <source>
        <strain evidence="7">LTLLF</strain>
        <tissue evidence="7">Muscle</tissue>
    </source>
</reference>
<dbReference type="GO" id="GO:0140359">
    <property type="term" value="F:ABC-type transporter activity"/>
    <property type="evidence" value="ECO:0007669"/>
    <property type="project" value="InterPro"/>
</dbReference>
<feature type="transmembrane region" description="Helical" evidence="5">
    <location>
        <begin position="69"/>
        <end position="96"/>
    </location>
</feature>
<dbReference type="PANTHER" id="PTHR19229">
    <property type="entry name" value="ATP-BINDING CASSETTE TRANSPORTER SUBFAMILY A ABCA"/>
    <property type="match status" value="1"/>
</dbReference>
<dbReference type="Pfam" id="PF12698">
    <property type="entry name" value="ABC2_membrane_3"/>
    <property type="match status" value="1"/>
</dbReference>
<evidence type="ECO:0000256" key="2">
    <source>
        <dbReference type="ARBA" id="ARBA00022692"/>
    </source>
</evidence>
<keyword evidence="3 5" id="KW-1133">Transmembrane helix</keyword>
<protein>
    <submittedName>
        <fullName evidence="7">ATP-binding cassette sub-family A member 3</fullName>
    </submittedName>
</protein>
<dbReference type="AlphaFoldDB" id="A0A8J6FZT3"/>
<comment type="caution">
    <text evidence="7">The sequence shown here is derived from an EMBL/GenBank/DDBJ whole genome shotgun (WGS) entry which is preliminary data.</text>
</comment>
<evidence type="ECO:0000313" key="7">
    <source>
        <dbReference type="EMBL" id="KAH0501695.1"/>
    </source>
</evidence>
<keyword evidence="2 5" id="KW-0812">Transmembrane</keyword>
<feature type="transmembrane region" description="Helical" evidence="5">
    <location>
        <begin position="102"/>
        <end position="124"/>
    </location>
</feature>